<dbReference type="AlphaFoldDB" id="A0A1M5B740"/>
<proteinExistence type="predicted"/>
<evidence type="ECO:0000256" key="9">
    <source>
        <dbReference type="ARBA" id="ARBA00022840"/>
    </source>
</evidence>
<dbReference type="InterPro" id="IPR036097">
    <property type="entry name" value="HisK_dim/P_sf"/>
</dbReference>
<evidence type="ECO:0000256" key="2">
    <source>
        <dbReference type="ARBA" id="ARBA00004141"/>
    </source>
</evidence>
<sequence length="381" mass="42708">MVSSDGEPAWSRPPSFEVLAWDNSVVLRSREFPPALRAASEGFDDRLVHNESWRVLTRFSEQHGFIYRVAVSKTTIASRSRELERQFLKPLIWMLLVFVPFAILLVRQGLAPLRRLESAVARQVPDDPKSLDIERNRIPRELRGLVAQLDRLLERMRDVLIRQRAFIGAAGHELRTPLAGCRAQVQVVLRSKDRKQRDRALDNIQRAVDRMTCLVDQLLLLARNDPAAPRDALQEVDLVALVEDVVTTCRERVGHAAVTLNFASSVSRLPLPGDASLLEAMFTNLVDNAVRFSPRAAAVEIRLDAQDQEVVIRVRDHGPGIAEADRERAFDPFYRRDEHSRSNSGLGLTIVQAVAKRHGGKVELLSAQNGTQAVVTLPLAT</sequence>
<dbReference type="InterPro" id="IPR036890">
    <property type="entry name" value="HATPase_C_sf"/>
</dbReference>
<dbReference type="PROSITE" id="PS50109">
    <property type="entry name" value="HIS_KIN"/>
    <property type="match status" value="1"/>
</dbReference>
<keyword evidence="16" id="KW-1185">Reference proteome</keyword>
<evidence type="ECO:0000313" key="15">
    <source>
        <dbReference type="EMBL" id="SHF38333.1"/>
    </source>
</evidence>
<dbReference type="SUPFAM" id="SSF47384">
    <property type="entry name" value="Homodimeric domain of signal transducing histidine kinase"/>
    <property type="match status" value="1"/>
</dbReference>
<keyword evidence="10 13" id="KW-1133">Transmembrane helix</keyword>
<keyword evidence="5" id="KW-0808">Transferase</keyword>
<dbReference type="PANTHER" id="PTHR45436:SF14">
    <property type="entry name" value="SENSOR PROTEIN QSEC"/>
    <property type="match status" value="1"/>
</dbReference>
<dbReference type="SUPFAM" id="SSF55874">
    <property type="entry name" value="ATPase domain of HSP90 chaperone/DNA topoisomerase II/histidine kinase"/>
    <property type="match status" value="1"/>
</dbReference>
<evidence type="ECO:0000256" key="5">
    <source>
        <dbReference type="ARBA" id="ARBA00022679"/>
    </source>
</evidence>
<keyword evidence="7" id="KW-0547">Nucleotide-binding</keyword>
<dbReference type="GO" id="GO:0000155">
    <property type="term" value="F:phosphorelay sensor kinase activity"/>
    <property type="evidence" value="ECO:0007669"/>
    <property type="project" value="InterPro"/>
</dbReference>
<organism evidence="15 16">
    <name type="scientific">Modicisalibacter ilicicola DSM 19980</name>
    <dbReference type="NCBI Taxonomy" id="1121942"/>
    <lineage>
        <taxon>Bacteria</taxon>
        <taxon>Pseudomonadati</taxon>
        <taxon>Pseudomonadota</taxon>
        <taxon>Gammaproteobacteria</taxon>
        <taxon>Oceanospirillales</taxon>
        <taxon>Halomonadaceae</taxon>
        <taxon>Modicisalibacter</taxon>
    </lineage>
</organism>
<dbReference type="SMART" id="SM00387">
    <property type="entry name" value="HATPase_c"/>
    <property type="match status" value="1"/>
</dbReference>
<evidence type="ECO:0000256" key="7">
    <source>
        <dbReference type="ARBA" id="ARBA00022741"/>
    </source>
</evidence>
<dbReference type="InterPro" id="IPR005467">
    <property type="entry name" value="His_kinase_dom"/>
</dbReference>
<keyword evidence="6 13" id="KW-0812">Transmembrane</keyword>
<dbReference type="EC" id="2.7.13.3" evidence="3"/>
<evidence type="ECO:0000256" key="12">
    <source>
        <dbReference type="ARBA" id="ARBA00023136"/>
    </source>
</evidence>
<dbReference type="InterPro" id="IPR003661">
    <property type="entry name" value="HisK_dim/P_dom"/>
</dbReference>
<protein>
    <recommendedName>
        <fullName evidence="3">histidine kinase</fullName>
        <ecNumber evidence="3">2.7.13.3</ecNumber>
    </recommendedName>
</protein>
<evidence type="ECO:0000256" key="6">
    <source>
        <dbReference type="ARBA" id="ARBA00022692"/>
    </source>
</evidence>
<dbReference type="CDD" id="cd00082">
    <property type="entry name" value="HisKA"/>
    <property type="match status" value="1"/>
</dbReference>
<name>A0A1M5B740_9GAMM</name>
<gene>
    <name evidence="15" type="ORF">SAMN02745148_02504</name>
</gene>
<comment type="subcellular location">
    <subcellularLocation>
        <location evidence="2">Membrane</location>
        <topology evidence="2">Multi-pass membrane protein</topology>
    </subcellularLocation>
</comment>
<dbReference type="Gene3D" id="3.30.565.10">
    <property type="entry name" value="Histidine kinase-like ATPase, C-terminal domain"/>
    <property type="match status" value="1"/>
</dbReference>
<dbReference type="GO" id="GO:0005886">
    <property type="term" value="C:plasma membrane"/>
    <property type="evidence" value="ECO:0007669"/>
    <property type="project" value="TreeGrafter"/>
</dbReference>
<dbReference type="InterPro" id="IPR004358">
    <property type="entry name" value="Sig_transdc_His_kin-like_C"/>
</dbReference>
<dbReference type="GO" id="GO:0005524">
    <property type="term" value="F:ATP binding"/>
    <property type="evidence" value="ECO:0007669"/>
    <property type="project" value="UniProtKB-KW"/>
</dbReference>
<evidence type="ECO:0000256" key="13">
    <source>
        <dbReference type="SAM" id="Phobius"/>
    </source>
</evidence>
<dbReference type="Proteomes" id="UP000184346">
    <property type="component" value="Unassembled WGS sequence"/>
</dbReference>
<evidence type="ECO:0000256" key="3">
    <source>
        <dbReference type="ARBA" id="ARBA00012438"/>
    </source>
</evidence>
<keyword evidence="9" id="KW-0067">ATP-binding</keyword>
<reference evidence="15 16" key="1">
    <citation type="submission" date="2016-11" db="EMBL/GenBank/DDBJ databases">
        <authorList>
            <person name="Jaros S."/>
            <person name="Januszkiewicz K."/>
            <person name="Wedrychowicz H."/>
        </authorList>
    </citation>
    <scope>NUCLEOTIDE SEQUENCE [LARGE SCALE GENOMIC DNA]</scope>
    <source>
        <strain evidence="15 16">DSM 19980</strain>
    </source>
</reference>
<comment type="catalytic activity">
    <reaction evidence="1">
        <text>ATP + protein L-histidine = ADP + protein N-phospho-L-histidine.</text>
        <dbReference type="EC" id="2.7.13.3"/>
    </reaction>
</comment>
<dbReference type="STRING" id="1121942.SAMN02745148_02504"/>
<dbReference type="Pfam" id="PF02518">
    <property type="entry name" value="HATPase_c"/>
    <property type="match status" value="1"/>
</dbReference>
<dbReference type="PANTHER" id="PTHR45436">
    <property type="entry name" value="SENSOR HISTIDINE KINASE YKOH"/>
    <property type="match status" value="1"/>
</dbReference>
<dbReference type="CDD" id="cd00075">
    <property type="entry name" value="HATPase"/>
    <property type="match status" value="1"/>
</dbReference>
<dbReference type="InterPro" id="IPR003594">
    <property type="entry name" value="HATPase_dom"/>
</dbReference>
<dbReference type="InterPro" id="IPR050428">
    <property type="entry name" value="TCS_sensor_his_kinase"/>
</dbReference>
<evidence type="ECO:0000256" key="11">
    <source>
        <dbReference type="ARBA" id="ARBA00023012"/>
    </source>
</evidence>
<evidence type="ECO:0000259" key="14">
    <source>
        <dbReference type="PROSITE" id="PS50109"/>
    </source>
</evidence>
<dbReference type="Gene3D" id="1.10.287.130">
    <property type="match status" value="1"/>
</dbReference>
<dbReference type="PRINTS" id="PR00344">
    <property type="entry name" value="BCTRLSENSOR"/>
</dbReference>
<dbReference type="Pfam" id="PF00512">
    <property type="entry name" value="HisKA"/>
    <property type="match status" value="1"/>
</dbReference>
<dbReference type="EMBL" id="FQUJ01000010">
    <property type="protein sequence ID" value="SHF38333.1"/>
    <property type="molecule type" value="Genomic_DNA"/>
</dbReference>
<evidence type="ECO:0000313" key="16">
    <source>
        <dbReference type="Proteomes" id="UP000184346"/>
    </source>
</evidence>
<dbReference type="SMART" id="SM00388">
    <property type="entry name" value="HisKA"/>
    <property type="match status" value="1"/>
</dbReference>
<evidence type="ECO:0000256" key="1">
    <source>
        <dbReference type="ARBA" id="ARBA00000085"/>
    </source>
</evidence>
<keyword evidence="11" id="KW-0902">Two-component regulatory system</keyword>
<feature type="domain" description="Histidine kinase" evidence="14">
    <location>
        <begin position="169"/>
        <end position="381"/>
    </location>
</feature>
<keyword evidence="8 15" id="KW-0418">Kinase</keyword>
<keyword evidence="12 13" id="KW-0472">Membrane</keyword>
<evidence type="ECO:0000256" key="8">
    <source>
        <dbReference type="ARBA" id="ARBA00022777"/>
    </source>
</evidence>
<keyword evidence="4" id="KW-0597">Phosphoprotein</keyword>
<evidence type="ECO:0000256" key="4">
    <source>
        <dbReference type="ARBA" id="ARBA00022553"/>
    </source>
</evidence>
<evidence type="ECO:0000256" key="10">
    <source>
        <dbReference type="ARBA" id="ARBA00022989"/>
    </source>
</evidence>
<accession>A0A1M5B740</accession>
<feature type="transmembrane region" description="Helical" evidence="13">
    <location>
        <begin position="87"/>
        <end position="106"/>
    </location>
</feature>